<keyword evidence="3 6" id="KW-1133">Transmembrane helix</keyword>
<feature type="transmembrane region" description="Helical" evidence="6">
    <location>
        <begin position="496"/>
        <end position="515"/>
    </location>
</feature>
<dbReference type="InterPro" id="IPR020846">
    <property type="entry name" value="MFS_dom"/>
</dbReference>
<evidence type="ECO:0000256" key="4">
    <source>
        <dbReference type="ARBA" id="ARBA00023136"/>
    </source>
</evidence>
<feature type="transmembrane region" description="Helical" evidence="6">
    <location>
        <begin position="118"/>
        <end position="135"/>
    </location>
</feature>
<feature type="transmembrane region" description="Helical" evidence="6">
    <location>
        <begin position="180"/>
        <end position="203"/>
    </location>
</feature>
<dbReference type="AlphaFoldDB" id="A0AB74IKB1"/>
<organism evidence="8 9">
    <name type="scientific">Aureobasidium pullulans</name>
    <name type="common">Black yeast</name>
    <name type="synonym">Pullularia pullulans</name>
    <dbReference type="NCBI Taxonomy" id="5580"/>
    <lineage>
        <taxon>Eukaryota</taxon>
        <taxon>Fungi</taxon>
        <taxon>Dikarya</taxon>
        <taxon>Ascomycota</taxon>
        <taxon>Pezizomycotina</taxon>
        <taxon>Dothideomycetes</taxon>
        <taxon>Dothideomycetidae</taxon>
        <taxon>Dothideales</taxon>
        <taxon>Saccotheciaceae</taxon>
        <taxon>Aureobasidium</taxon>
    </lineage>
</organism>
<feature type="region of interest" description="Disordered" evidence="5">
    <location>
        <begin position="237"/>
        <end position="278"/>
    </location>
</feature>
<dbReference type="PANTHER" id="PTHR23502:SF181">
    <property type="entry name" value="MAJOR FACILITATOR SUPERFAMILY (MFS) PROFILE DOMAIN-CONTAINING PROTEIN"/>
    <property type="match status" value="1"/>
</dbReference>
<protein>
    <submittedName>
        <fullName evidence="8">MFS general substrate transporter</fullName>
    </submittedName>
</protein>
<dbReference type="SUPFAM" id="SSF103473">
    <property type="entry name" value="MFS general substrate transporter"/>
    <property type="match status" value="1"/>
</dbReference>
<dbReference type="InterPro" id="IPR036259">
    <property type="entry name" value="MFS_trans_sf"/>
</dbReference>
<feature type="domain" description="Major facilitator superfamily (MFS) profile" evidence="7">
    <location>
        <begin position="51"/>
        <end position="528"/>
    </location>
</feature>
<feature type="transmembrane region" description="Helical" evidence="6">
    <location>
        <begin position="87"/>
        <end position="106"/>
    </location>
</feature>
<feature type="transmembrane region" description="Helical" evidence="6">
    <location>
        <begin position="429"/>
        <end position="450"/>
    </location>
</feature>
<dbReference type="Pfam" id="PF07690">
    <property type="entry name" value="MFS_1"/>
    <property type="match status" value="1"/>
</dbReference>
<dbReference type="GO" id="GO:0022857">
    <property type="term" value="F:transmembrane transporter activity"/>
    <property type="evidence" value="ECO:0007669"/>
    <property type="project" value="InterPro"/>
</dbReference>
<feature type="transmembrane region" description="Helical" evidence="6">
    <location>
        <begin position="358"/>
        <end position="377"/>
    </location>
</feature>
<name>A0AB74IKB1_AURPU</name>
<proteinExistence type="predicted"/>
<accession>A0AB74IKB1</accession>
<feature type="transmembrane region" description="Helical" evidence="6">
    <location>
        <begin position="209"/>
        <end position="226"/>
    </location>
</feature>
<reference evidence="8 9" key="1">
    <citation type="submission" date="2018-10" db="EMBL/GenBank/DDBJ databases">
        <title>Fifty Aureobasidium pullulans genomes reveal a recombining polyextremotolerant generalist.</title>
        <authorList>
            <person name="Gostincar C."/>
            <person name="Turk M."/>
            <person name="Zajc J."/>
            <person name="Gunde-Cimerman N."/>
        </authorList>
    </citation>
    <scope>NUCLEOTIDE SEQUENCE [LARGE SCALE GENOMIC DNA]</scope>
    <source>
        <strain evidence="8 9">EXF-10796</strain>
    </source>
</reference>
<evidence type="ECO:0000256" key="5">
    <source>
        <dbReference type="SAM" id="MobiDB-lite"/>
    </source>
</evidence>
<evidence type="ECO:0000256" key="6">
    <source>
        <dbReference type="SAM" id="Phobius"/>
    </source>
</evidence>
<dbReference type="Proteomes" id="UP000309076">
    <property type="component" value="Unassembled WGS sequence"/>
</dbReference>
<comment type="caution">
    <text evidence="8">The sequence shown here is derived from an EMBL/GenBank/DDBJ whole genome shotgun (WGS) entry which is preliminary data.</text>
</comment>
<dbReference type="PROSITE" id="PS50850">
    <property type="entry name" value="MFS"/>
    <property type="match status" value="1"/>
</dbReference>
<evidence type="ECO:0000256" key="3">
    <source>
        <dbReference type="ARBA" id="ARBA00022989"/>
    </source>
</evidence>
<evidence type="ECO:0000313" key="9">
    <source>
        <dbReference type="Proteomes" id="UP000309076"/>
    </source>
</evidence>
<dbReference type="EMBL" id="QZAM01000333">
    <property type="protein sequence ID" value="THW34170.1"/>
    <property type="molecule type" value="Genomic_DNA"/>
</dbReference>
<sequence>MHFRSLRELDDSEGNVRLHDGKDTAIILYPAPSPIDPNDPLRWPLWRKHVAFGSVCAFAFLSNYAIGGLAPAFYILSMQFGKSQHRLASYFCGLSLSLVSLYNFLWVPLANYYGKRPIFVFCTLLLCICYIWGATAQSFESLLWSNIIGAFGGSASEAVAASMVNDLYFLHERAGKMSWYVNSISAGNTLGPLICGFVVQGLSWRWHKIIAAILVAINFLVVVFLCPETRFDRTGHGHVKPLTSSRTASDTNTLEKDVPSPDQQPIHRPSDTSDTTPLSTIPKKPWAQQLKLWSPLPNDLSLFELFLRPWPLIVYPEVIFSTLATAFALAWVVGINILNSFVLQAPPYSWSPAVNGLINIPGLLGNICGALVGGPLVDWYSDWRARKNNGVFQPESRLTLLIFPAVMVPAGCLAFGYGVQETLHWTSLFFGYGMVATGLTTIPCITMTYISDCYLPVAPDALLLINGLKNVAAFGFLYAIIPWVNKVGYAECFGEQAAIAAGILLFAIPLSIFGARMRHRTAQWRIIL</sequence>
<dbReference type="PANTHER" id="PTHR23502">
    <property type="entry name" value="MAJOR FACILITATOR SUPERFAMILY"/>
    <property type="match status" value="1"/>
</dbReference>
<evidence type="ECO:0000256" key="1">
    <source>
        <dbReference type="ARBA" id="ARBA00004141"/>
    </source>
</evidence>
<evidence type="ECO:0000313" key="8">
    <source>
        <dbReference type="EMBL" id="THW34170.1"/>
    </source>
</evidence>
<keyword evidence="4 6" id="KW-0472">Membrane</keyword>
<feature type="transmembrane region" description="Helical" evidence="6">
    <location>
        <begin position="147"/>
        <end position="168"/>
    </location>
</feature>
<feature type="transmembrane region" description="Helical" evidence="6">
    <location>
        <begin position="398"/>
        <end position="417"/>
    </location>
</feature>
<gene>
    <name evidence="8" type="ORF">D6D21_09710</name>
</gene>
<keyword evidence="2 6" id="KW-0812">Transmembrane</keyword>
<comment type="subcellular location">
    <subcellularLocation>
        <location evidence="1">Membrane</location>
        <topology evidence="1">Multi-pass membrane protein</topology>
    </subcellularLocation>
</comment>
<evidence type="ECO:0000256" key="2">
    <source>
        <dbReference type="ARBA" id="ARBA00022692"/>
    </source>
</evidence>
<dbReference type="InterPro" id="IPR011701">
    <property type="entry name" value="MFS"/>
</dbReference>
<feature type="compositionally biased region" description="Polar residues" evidence="5">
    <location>
        <begin position="242"/>
        <end position="252"/>
    </location>
</feature>
<feature type="transmembrane region" description="Helical" evidence="6">
    <location>
        <begin position="462"/>
        <end position="484"/>
    </location>
</feature>
<dbReference type="Gene3D" id="1.20.1250.20">
    <property type="entry name" value="MFS general substrate transporter like domains"/>
    <property type="match status" value="1"/>
</dbReference>
<feature type="transmembrane region" description="Helical" evidence="6">
    <location>
        <begin position="318"/>
        <end position="338"/>
    </location>
</feature>
<evidence type="ECO:0000259" key="7">
    <source>
        <dbReference type="PROSITE" id="PS50850"/>
    </source>
</evidence>
<dbReference type="GO" id="GO:0005886">
    <property type="term" value="C:plasma membrane"/>
    <property type="evidence" value="ECO:0007669"/>
    <property type="project" value="TreeGrafter"/>
</dbReference>
<feature type="transmembrane region" description="Helical" evidence="6">
    <location>
        <begin position="50"/>
        <end position="75"/>
    </location>
</feature>